<dbReference type="GO" id="GO:0046872">
    <property type="term" value="F:metal ion binding"/>
    <property type="evidence" value="ECO:0007669"/>
    <property type="project" value="UniProtKB-KW"/>
</dbReference>
<accession>A0ABD2PUF1</accession>
<dbReference type="Pfam" id="PF05761">
    <property type="entry name" value="5_nucleotid"/>
    <property type="match status" value="1"/>
</dbReference>
<gene>
    <name evidence="4" type="primary">NT5DC3</name>
    <name evidence="4" type="ORF">Ciccas_012058</name>
</gene>
<dbReference type="PANTHER" id="PTHR12103:SF12">
    <property type="entry name" value="FI20020P1"/>
    <property type="match status" value="1"/>
</dbReference>
<sequence>HLKSAQAIAMVNEWLEERKILRYHTKSIFNPYFGSIFRTFHNPSNFAQRLGQYSVLYTSSVTNLLNYSIDHVFYPRRKILPHEPLSFISGFTVPSFM</sequence>
<evidence type="ECO:0000256" key="3">
    <source>
        <dbReference type="ARBA" id="ARBA00022842"/>
    </source>
</evidence>
<dbReference type="Proteomes" id="UP001626550">
    <property type="component" value="Unassembled WGS sequence"/>
</dbReference>
<dbReference type="EMBL" id="JBJKFK010003963">
    <property type="protein sequence ID" value="KAL3309396.1"/>
    <property type="molecule type" value="Genomic_DNA"/>
</dbReference>
<feature type="non-terminal residue" evidence="4">
    <location>
        <position position="1"/>
    </location>
</feature>
<dbReference type="InterPro" id="IPR008380">
    <property type="entry name" value="HAD-SF_hydro_IG_5-nucl"/>
</dbReference>
<protein>
    <submittedName>
        <fullName evidence="4">5'-nucleotidase domain-containing protein 3</fullName>
    </submittedName>
</protein>
<evidence type="ECO:0000256" key="1">
    <source>
        <dbReference type="ARBA" id="ARBA00022723"/>
    </source>
</evidence>
<dbReference type="AlphaFoldDB" id="A0ABD2PUF1"/>
<proteinExistence type="predicted"/>
<organism evidence="4 5">
    <name type="scientific">Cichlidogyrus casuarinus</name>
    <dbReference type="NCBI Taxonomy" id="1844966"/>
    <lineage>
        <taxon>Eukaryota</taxon>
        <taxon>Metazoa</taxon>
        <taxon>Spiralia</taxon>
        <taxon>Lophotrochozoa</taxon>
        <taxon>Platyhelminthes</taxon>
        <taxon>Monogenea</taxon>
        <taxon>Monopisthocotylea</taxon>
        <taxon>Dactylogyridea</taxon>
        <taxon>Ancyrocephalidae</taxon>
        <taxon>Cichlidogyrus</taxon>
    </lineage>
</organism>
<keyword evidence="3" id="KW-0460">Magnesium</keyword>
<keyword evidence="2" id="KW-0378">Hydrolase</keyword>
<keyword evidence="5" id="KW-1185">Reference proteome</keyword>
<evidence type="ECO:0000313" key="5">
    <source>
        <dbReference type="Proteomes" id="UP001626550"/>
    </source>
</evidence>
<comment type="caution">
    <text evidence="4">The sequence shown here is derived from an EMBL/GenBank/DDBJ whole genome shotgun (WGS) entry which is preliminary data.</text>
</comment>
<dbReference type="InterPro" id="IPR036412">
    <property type="entry name" value="HAD-like_sf"/>
</dbReference>
<evidence type="ECO:0000256" key="2">
    <source>
        <dbReference type="ARBA" id="ARBA00022801"/>
    </source>
</evidence>
<name>A0ABD2PUF1_9PLAT</name>
<dbReference type="SUPFAM" id="SSF56784">
    <property type="entry name" value="HAD-like"/>
    <property type="match status" value="1"/>
</dbReference>
<keyword evidence="1" id="KW-0479">Metal-binding</keyword>
<dbReference type="PANTHER" id="PTHR12103">
    <property type="entry name" value="5'-NUCLEOTIDASE DOMAIN-CONTAINING"/>
    <property type="match status" value="1"/>
</dbReference>
<evidence type="ECO:0000313" key="4">
    <source>
        <dbReference type="EMBL" id="KAL3309396.1"/>
    </source>
</evidence>
<dbReference type="GO" id="GO:0016787">
    <property type="term" value="F:hydrolase activity"/>
    <property type="evidence" value="ECO:0007669"/>
    <property type="project" value="UniProtKB-KW"/>
</dbReference>
<reference evidence="4 5" key="1">
    <citation type="submission" date="2024-11" db="EMBL/GenBank/DDBJ databases">
        <title>Adaptive evolution of stress response genes in parasites aligns with host niche diversity.</title>
        <authorList>
            <person name="Hahn C."/>
            <person name="Resl P."/>
        </authorList>
    </citation>
    <scope>NUCLEOTIDE SEQUENCE [LARGE SCALE GENOMIC DNA]</scope>
    <source>
        <strain evidence="4">EGGRZ-B1_66</strain>
        <tissue evidence="4">Body</tissue>
    </source>
</reference>